<keyword evidence="2" id="KW-0418">Kinase</keyword>
<dbReference type="SMART" id="SM01120">
    <property type="entry name" value="Dak2"/>
    <property type="match status" value="1"/>
</dbReference>
<accession>A0A0G3GTV9</accession>
<dbReference type="STRING" id="1050174.CEPID_05585"/>
<dbReference type="Gene3D" id="1.25.40.340">
    <property type="match status" value="1"/>
</dbReference>
<keyword evidence="3" id="KW-1185">Reference proteome</keyword>
<dbReference type="Pfam" id="PF21645">
    <property type="entry name" value="FakA-like_M"/>
    <property type="match status" value="1"/>
</dbReference>
<feature type="domain" description="DhaL" evidence="1">
    <location>
        <begin position="10"/>
        <end position="202"/>
    </location>
</feature>
<dbReference type="OrthoDB" id="9760324at2"/>
<dbReference type="PROSITE" id="PS51480">
    <property type="entry name" value="DHAL"/>
    <property type="match status" value="1"/>
</dbReference>
<dbReference type="GO" id="GO:0006071">
    <property type="term" value="P:glycerol metabolic process"/>
    <property type="evidence" value="ECO:0007669"/>
    <property type="project" value="InterPro"/>
</dbReference>
<dbReference type="InterPro" id="IPR004007">
    <property type="entry name" value="DhaL_dom"/>
</dbReference>
<sequence length="531" mass="54535">MLNKTHLDGAGLLSWATRAAELLTLRCAEINALNVFPVPDADTGSNMAHTMEAAVAEVAKQGLSEQDGVASIAGALAAGSVRGARGNSGVVLSQMLCGVAQAAAGGDLDGAAVVDALNFALDMVLKAIKEPVDGTVVTVMRATVVSINALDETAIESVVAEALQAARAALMLTPSQLPALREAGVVDAGGQGFVVLLEALADVVFDNLTRPTGTTAPNVPKPLTTTARSNELEVMFFFTGDRLDELEERLGGMGDSLVVARTVPQLGLGEATPSAQVHIHSNQAGAVIELAYGMGAVSDLRLEVLPLTPGATAKRRLVLAIAPAGPIADLYEEAGAEVVVPGDSDVVSDIIAAVRKAEAEEVILLPNGMLAYGELVNAELASHAVAASMNILPTARLVSGIAALAVHDPAQPLAADTYAMAEAAGSTRTALLQRTPRAMITQAGRADAGDIIASSGVEILYVSHDLQAALETTVLRLLQSGGELVTLLVTAEAAREISAQELRYAIGIDSAVEVTVYPAEGIEHLIEIGVE</sequence>
<dbReference type="RefSeq" id="WP_047240083.1">
    <property type="nucleotide sequence ID" value="NZ_CP011541.1"/>
</dbReference>
<name>A0A0G3GTV9_9CORY</name>
<dbReference type="InterPro" id="IPR050270">
    <property type="entry name" value="DegV_domain_contain"/>
</dbReference>
<dbReference type="InterPro" id="IPR036117">
    <property type="entry name" value="DhaL_dom_sf"/>
</dbReference>
<dbReference type="InterPro" id="IPR048394">
    <property type="entry name" value="FakA-like_M"/>
</dbReference>
<dbReference type="PANTHER" id="PTHR33434:SF4">
    <property type="entry name" value="PHOSPHATASE PROTEIN"/>
    <property type="match status" value="1"/>
</dbReference>
<dbReference type="Proteomes" id="UP000035368">
    <property type="component" value="Chromosome"/>
</dbReference>
<dbReference type="InterPro" id="IPR033470">
    <property type="entry name" value="FakA-like_C"/>
</dbReference>
<dbReference type="Pfam" id="PF13684">
    <property type="entry name" value="FakA-like_C"/>
    <property type="match status" value="1"/>
</dbReference>
<dbReference type="GO" id="GO:0004371">
    <property type="term" value="F:glycerone kinase activity"/>
    <property type="evidence" value="ECO:0007669"/>
    <property type="project" value="InterPro"/>
</dbReference>
<protein>
    <submittedName>
        <fullName evidence="2">Putative kinase, dihydroxyacetone kinase</fullName>
    </submittedName>
</protein>
<dbReference type="KEGG" id="cei:CEPID_05585"/>
<dbReference type="SUPFAM" id="SSF101473">
    <property type="entry name" value="DhaL-like"/>
    <property type="match status" value="1"/>
</dbReference>
<reference evidence="2 3" key="1">
    <citation type="submission" date="2015-05" db="EMBL/GenBank/DDBJ databases">
        <title>Complete genome sequence of Corynebacterium epidermidicanis DSM 45586, isolated from the skin of a dog suffering from pruritus.</title>
        <authorList>
            <person name="Ruckert C."/>
            <person name="Albersmeier A."/>
            <person name="Winkler A."/>
            <person name="Tauch A."/>
        </authorList>
    </citation>
    <scope>NUCLEOTIDE SEQUENCE [LARGE SCALE GENOMIC DNA]</scope>
    <source>
        <strain evidence="2 3">DSM 45586</strain>
    </source>
</reference>
<dbReference type="PANTHER" id="PTHR33434">
    <property type="entry name" value="DEGV DOMAIN-CONTAINING PROTEIN DR_1986-RELATED"/>
    <property type="match status" value="1"/>
</dbReference>
<dbReference type="SMART" id="SM01121">
    <property type="entry name" value="Dak1_2"/>
    <property type="match status" value="1"/>
</dbReference>
<evidence type="ECO:0000313" key="2">
    <source>
        <dbReference type="EMBL" id="AKK02983.1"/>
    </source>
</evidence>
<dbReference type="AlphaFoldDB" id="A0A0G3GTV9"/>
<evidence type="ECO:0000259" key="1">
    <source>
        <dbReference type="PROSITE" id="PS51480"/>
    </source>
</evidence>
<organism evidence="2 3">
    <name type="scientific">Corynebacterium epidermidicanis</name>
    <dbReference type="NCBI Taxonomy" id="1050174"/>
    <lineage>
        <taxon>Bacteria</taxon>
        <taxon>Bacillati</taxon>
        <taxon>Actinomycetota</taxon>
        <taxon>Actinomycetes</taxon>
        <taxon>Mycobacteriales</taxon>
        <taxon>Corynebacteriaceae</taxon>
        <taxon>Corynebacterium</taxon>
    </lineage>
</organism>
<keyword evidence="2" id="KW-0808">Transferase</keyword>
<proteinExistence type="predicted"/>
<evidence type="ECO:0000313" key="3">
    <source>
        <dbReference type="Proteomes" id="UP000035368"/>
    </source>
</evidence>
<gene>
    <name evidence="2" type="ORF">CEPID_05585</name>
</gene>
<dbReference type="EMBL" id="CP011541">
    <property type="protein sequence ID" value="AKK02983.1"/>
    <property type="molecule type" value="Genomic_DNA"/>
</dbReference>
<dbReference type="Pfam" id="PF02734">
    <property type="entry name" value="Dak2"/>
    <property type="match status" value="1"/>
</dbReference>
<dbReference type="PATRIC" id="fig|1050174.4.peg.1130"/>